<sequence>MSGFDLLDVLVAGCLVTGGLLSLLAGIALVRFPDVLSRMHAATKPQVLGVLLILLALAVSLRDGADLATLVLIGGFQLATAPLTAQMIGRAAYRTGRVRSDLLVVDELADRNDGPEERPERRD</sequence>
<dbReference type="NCBIfam" id="TIGR01300">
    <property type="entry name" value="CPA3_mnhG_phaG"/>
    <property type="match status" value="1"/>
</dbReference>
<keyword evidence="2" id="KW-0472">Membrane</keyword>
<dbReference type="EMBL" id="JADPUN010000097">
    <property type="protein sequence ID" value="MBF9128917.1"/>
    <property type="molecule type" value="Genomic_DNA"/>
</dbReference>
<keyword evidence="2" id="KW-1133">Transmembrane helix</keyword>
<feature type="transmembrane region" description="Helical" evidence="2">
    <location>
        <begin position="67"/>
        <end position="89"/>
    </location>
</feature>
<evidence type="ECO:0000313" key="4">
    <source>
        <dbReference type="Proteomes" id="UP000638560"/>
    </source>
</evidence>
<dbReference type="NCBIfam" id="NF009314">
    <property type="entry name" value="PRK12674.1-2"/>
    <property type="match status" value="1"/>
</dbReference>
<dbReference type="PANTHER" id="PTHR34703:SF1">
    <property type="entry name" value="ANTIPORTER SUBUNIT MNHG2-RELATED"/>
    <property type="match status" value="1"/>
</dbReference>
<evidence type="ECO:0000256" key="1">
    <source>
        <dbReference type="ARBA" id="ARBA00008404"/>
    </source>
</evidence>
<evidence type="ECO:0000313" key="3">
    <source>
        <dbReference type="EMBL" id="MBF9128917.1"/>
    </source>
</evidence>
<dbReference type="Pfam" id="PF03334">
    <property type="entry name" value="PhaG_MnhG_YufB"/>
    <property type="match status" value="1"/>
</dbReference>
<dbReference type="Proteomes" id="UP000638560">
    <property type="component" value="Unassembled WGS sequence"/>
</dbReference>
<reference evidence="3 4" key="1">
    <citation type="submission" date="2020-11" db="EMBL/GenBank/DDBJ databases">
        <title>A novel isolate from a Black sea contaminated sediment with potential to produce alkanes: Plantactinospora alkalitolerans sp. nov.</title>
        <authorList>
            <person name="Carro L."/>
            <person name="Veyisoglu A."/>
            <person name="Guven K."/>
            <person name="Schumann P."/>
            <person name="Klenk H.-P."/>
            <person name="Sahin N."/>
        </authorList>
    </citation>
    <scope>NUCLEOTIDE SEQUENCE [LARGE SCALE GENOMIC DNA]</scope>
    <source>
        <strain evidence="3 4">S1510</strain>
    </source>
</reference>
<evidence type="ECO:0000256" key="2">
    <source>
        <dbReference type="SAM" id="Phobius"/>
    </source>
</evidence>
<keyword evidence="2" id="KW-0812">Transmembrane</keyword>
<keyword evidence="4" id="KW-1185">Reference proteome</keyword>
<protein>
    <submittedName>
        <fullName evidence="3">Monovalent cation/H(+) antiporter subunit G</fullName>
    </submittedName>
</protein>
<organism evidence="3 4">
    <name type="scientific">Plantactinospora alkalitolerans</name>
    <dbReference type="NCBI Taxonomy" id="2789879"/>
    <lineage>
        <taxon>Bacteria</taxon>
        <taxon>Bacillati</taxon>
        <taxon>Actinomycetota</taxon>
        <taxon>Actinomycetes</taxon>
        <taxon>Micromonosporales</taxon>
        <taxon>Micromonosporaceae</taxon>
        <taxon>Plantactinospora</taxon>
    </lineage>
</organism>
<feature type="transmembrane region" description="Helical" evidence="2">
    <location>
        <begin position="6"/>
        <end position="30"/>
    </location>
</feature>
<name>A0ABS0GRU4_9ACTN</name>
<dbReference type="PANTHER" id="PTHR34703">
    <property type="entry name" value="ANTIPORTER SUBUNIT MNHG2-RELATED"/>
    <property type="match status" value="1"/>
</dbReference>
<feature type="transmembrane region" description="Helical" evidence="2">
    <location>
        <begin position="42"/>
        <end position="61"/>
    </location>
</feature>
<dbReference type="InterPro" id="IPR005133">
    <property type="entry name" value="PhaG_MnhG_YufB"/>
</dbReference>
<accession>A0ABS0GRU4</accession>
<gene>
    <name evidence="3" type="ORF">I0C86_07955</name>
</gene>
<comment type="caution">
    <text evidence="3">The sequence shown here is derived from an EMBL/GenBank/DDBJ whole genome shotgun (WGS) entry which is preliminary data.</text>
</comment>
<comment type="similarity">
    <text evidence="1">Belongs to the CPA3 antiporters (TC 2.A.63) subunit G family.</text>
</comment>
<proteinExistence type="inferred from homology"/>